<gene>
    <name evidence="1" type="ORF">Pan97_36990</name>
</gene>
<name>A0A518CBN7_9BACT</name>
<protein>
    <submittedName>
        <fullName evidence="1">Uncharacterized protein</fullName>
    </submittedName>
</protein>
<proteinExistence type="predicted"/>
<dbReference type="OrthoDB" id="284884at2"/>
<dbReference type="KEGG" id="bvo:Pan97_36990"/>
<dbReference type="RefSeq" id="WP_144974908.1">
    <property type="nucleotide sequence ID" value="NZ_CP036289.1"/>
</dbReference>
<organism evidence="1 2">
    <name type="scientific">Bremerella volcania</name>
    <dbReference type="NCBI Taxonomy" id="2527984"/>
    <lineage>
        <taxon>Bacteria</taxon>
        <taxon>Pseudomonadati</taxon>
        <taxon>Planctomycetota</taxon>
        <taxon>Planctomycetia</taxon>
        <taxon>Pirellulales</taxon>
        <taxon>Pirellulaceae</taxon>
        <taxon>Bremerella</taxon>
    </lineage>
</organism>
<reference evidence="2" key="1">
    <citation type="submission" date="2019-02" db="EMBL/GenBank/DDBJ databases">
        <title>Deep-cultivation of Planctomycetes and their phenomic and genomic characterization uncovers novel biology.</title>
        <authorList>
            <person name="Wiegand S."/>
            <person name="Jogler M."/>
            <person name="Boedeker C."/>
            <person name="Pinto D."/>
            <person name="Vollmers J."/>
            <person name="Rivas-Marin E."/>
            <person name="Kohn T."/>
            <person name="Peeters S.H."/>
            <person name="Heuer A."/>
            <person name="Rast P."/>
            <person name="Oberbeckmann S."/>
            <person name="Bunk B."/>
            <person name="Jeske O."/>
            <person name="Meyerdierks A."/>
            <person name="Storesund J.E."/>
            <person name="Kallscheuer N."/>
            <person name="Luecker S."/>
            <person name="Lage O.M."/>
            <person name="Pohl T."/>
            <person name="Merkel B.J."/>
            <person name="Hornburger P."/>
            <person name="Mueller R.-W."/>
            <person name="Bruemmer F."/>
            <person name="Labrenz M."/>
            <person name="Spormann A.M."/>
            <person name="Op den Camp H."/>
            <person name="Overmann J."/>
            <person name="Amann R."/>
            <person name="Jetten M.S.M."/>
            <person name="Mascher T."/>
            <person name="Medema M.H."/>
            <person name="Devos D.P."/>
            <person name="Kaster A.-K."/>
            <person name="Ovreas L."/>
            <person name="Rohde M."/>
            <person name="Galperin M.Y."/>
            <person name="Jogler C."/>
        </authorList>
    </citation>
    <scope>NUCLEOTIDE SEQUENCE [LARGE SCALE GENOMIC DNA]</scope>
    <source>
        <strain evidence="2">Pan97</strain>
    </source>
</reference>
<evidence type="ECO:0000313" key="1">
    <source>
        <dbReference type="EMBL" id="QDU76645.1"/>
    </source>
</evidence>
<dbReference type="AlphaFoldDB" id="A0A518CBN7"/>
<evidence type="ECO:0000313" key="2">
    <source>
        <dbReference type="Proteomes" id="UP000318626"/>
    </source>
</evidence>
<dbReference type="Proteomes" id="UP000318626">
    <property type="component" value="Chromosome"/>
</dbReference>
<accession>A0A518CBN7</accession>
<dbReference type="EMBL" id="CP036289">
    <property type="protein sequence ID" value="QDU76645.1"/>
    <property type="molecule type" value="Genomic_DNA"/>
</dbReference>
<keyword evidence="2" id="KW-1185">Reference proteome</keyword>
<sequence>MNIATAIPLGIGAASMAAGAARQLSDGVFSLLQGEAEKTAETNTPDDTSLESLLAASGLLGGNVDELQDQLGRSLEDLEDLLRRTFHQAGQDLPESFQLRIDPNGEIAVNGADAFAQQTKGLLQQSEEAQRLLAQIAAQTAAIQAATDQQAFARQYNDDPEAALSALHQAKEEHAGLDLTFLEGRVASINLAAA</sequence>